<evidence type="ECO:0000313" key="9">
    <source>
        <dbReference type="Proteomes" id="UP001204142"/>
    </source>
</evidence>
<organism evidence="8 9">
    <name type="scientific">Limnobacter humi</name>
    <dbReference type="NCBI Taxonomy" id="1778671"/>
    <lineage>
        <taxon>Bacteria</taxon>
        <taxon>Pseudomonadati</taxon>
        <taxon>Pseudomonadota</taxon>
        <taxon>Betaproteobacteria</taxon>
        <taxon>Burkholderiales</taxon>
        <taxon>Burkholderiaceae</taxon>
        <taxon>Limnobacter</taxon>
    </lineage>
</organism>
<dbReference type="InterPro" id="IPR018488">
    <property type="entry name" value="cNMP-bd_CS"/>
</dbReference>
<evidence type="ECO:0000256" key="3">
    <source>
        <dbReference type="ARBA" id="ARBA00022989"/>
    </source>
</evidence>
<dbReference type="Proteomes" id="UP001204142">
    <property type="component" value="Unassembled WGS sequence"/>
</dbReference>
<dbReference type="Gene3D" id="2.60.120.10">
    <property type="entry name" value="Jelly Rolls"/>
    <property type="match status" value="1"/>
</dbReference>
<name>A0ABT1WDS6_9BURK</name>
<dbReference type="InterPro" id="IPR011547">
    <property type="entry name" value="SLC26A/SulP_dom"/>
</dbReference>
<dbReference type="SUPFAM" id="SSF51206">
    <property type="entry name" value="cAMP-binding domain-like"/>
    <property type="match status" value="1"/>
</dbReference>
<dbReference type="EMBL" id="JANIGO010000001">
    <property type="protein sequence ID" value="MCQ8895678.1"/>
    <property type="molecule type" value="Genomic_DNA"/>
</dbReference>
<feature type="transmembrane region" description="Helical" evidence="5">
    <location>
        <begin position="352"/>
        <end position="371"/>
    </location>
</feature>
<keyword evidence="2 5" id="KW-0812">Transmembrane</keyword>
<keyword evidence="9" id="KW-1185">Reference proteome</keyword>
<keyword evidence="3 5" id="KW-1133">Transmembrane helix</keyword>
<comment type="subcellular location">
    <subcellularLocation>
        <location evidence="1">Membrane</location>
        <topology evidence="1">Multi-pass membrane protein</topology>
    </subcellularLocation>
</comment>
<dbReference type="SMART" id="SM00100">
    <property type="entry name" value="cNMP"/>
    <property type="match status" value="1"/>
</dbReference>
<dbReference type="Pfam" id="PF00027">
    <property type="entry name" value="cNMP_binding"/>
    <property type="match status" value="1"/>
</dbReference>
<feature type="transmembrane region" description="Helical" evidence="5">
    <location>
        <begin position="392"/>
        <end position="425"/>
    </location>
</feature>
<feature type="domain" description="STAS" evidence="7">
    <location>
        <begin position="466"/>
        <end position="515"/>
    </location>
</feature>
<feature type="transmembrane region" description="Helical" evidence="5">
    <location>
        <begin position="166"/>
        <end position="184"/>
    </location>
</feature>
<sequence length="730" mass="77664">MNADIKAGALVALAGFAQALVYGMLAFAPLGQDGLAIGLYAGLVSALVGSALGALLGRAPVQFGGPRSSTALIVAGSIFGFQSQAQTLSLTALVGLSAMEVLLAGLLVFIAQRQGVGRLMQCLPAPVLIGMNTTLGLFSAYKLLPAMVGFAVFVGVPHAAAHLPEASWLVAAISGLTTLLVVYFRVVRPNPWGMVIALLAGLTVQQACQYGLTATTPLLGLTTAHWPHTVNWASAAEQGLTALWQHPGLVLQVGIGAGVIALLVVLESMQSLLTVDQTLNTRHDTARELNTLALATVVNGLLLALPSSNYVSRSNNGLAVGGKTRRSEAAYCAVLLALSALLWPVLDRLPIHILATVVAISSLFLIQGKTLHWVRDFFSPRKHGRMDSNARFTVWVLLGMVGATALSNLLVGTLVGVLFVAAYFLRQQSVGGLLALEHQPVGRSRTLRPRGDRQALDLAFRRVCRVTLDGSLFFGNAASLAIRLHDELKPCAHWVADFSRVRYVDDTAVQALVRALGSNLPHLKGHSVAVLPAAQHVPAETLRALEQLCQGCGLHCTSHLDDAFYWLENHLLGLSDRASGESPANPVHQALLDSHVCDGLPPHLQTQLTEAWLPLQLTAGETLFREGDAASGLFVLASGQMSAWHHSGNHSDRLMRFCPGSLIGEMALLDQRPRSATLVADTACTVLHLPLQTYHLLDPELATPLLRNLAKELTLRVRLSNQGLALTQPG</sequence>
<evidence type="ECO:0000256" key="4">
    <source>
        <dbReference type="ARBA" id="ARBA00023136"/>
    </source>
</evidence>
<feature type="transmembrane region" description="Helical" evidence="5">
    <location>
        <begin position="329"/>
        <end position="346"/>
    </location>
</feature>
<dbReference type="Gene3D" id="3.30.750.24">
    <property type="entry name" value="STAS domain"/>
    <property type="match status" value="1"/>
</dbReference>
<protein>
    <submittedName>
        <fullName evidence="8">Cyclic nucleotide-binding domain-containing protein</fullName>
    </submittedName>
</protein>
<accession>A0ABT1WDS6</accession>
<dbReference type="InterPro" id="IPR014710">
    <property type="entry name" value="RmlC-like_jellyroll"/>
</dbReference>
<dbReference type="RefSeq" id="WP_256763377.1">
    <property type="nucleotide sequence ID" value="NZ_JANIGO010000001.1"/>
</dbReference>
<evidence type="ECO:0000259" key="7">
    <source>
        <dbReference type="PROSITE" id="PS50801"/>
    </source>
</evidence>
<dbReference type="Pfam" id="PF01740">
    <property type="entry name" value="STAS"/>
    <property type="match status" value="1"/>
</dbReference>
<dbReference type="PANTHER" id="PTHR43310:SF1">
    <property type="entry name" value="SULFATE TRANSPORTER YBAR-RELATED"/>
    <property type="match status" value="1"/>
</dbReference>
<feature type="transmembrane region" description="Helical" evidence="5">
    <location>
        <begin position="35"/>
        <end position="56"/>
    </location>
</feature>
<dbReference type="InterPro" id="IPR036513">
    <property type="entry name" value="STAS_dom_sf"/>
</dbReference>
<comment type="caution">
    <text evidence="8">The sequence shown here is derived from an EMBL/GenBank/DDBJ whole genome shotgun (WGS) entry which is preliminary data.</text>
</comment>
<gene>
    <name evidence="8" type="ORF">NQT62_04370</name>
</gene>
<evidence type="ECO:0000313" key="8">
    <source>
        <dbReference type="EMBL" id="MCQ8895678.1"/>
    </source>
</evidence>
<evidence type="ECO:0000256" key="1">
    <source>
        <dbReference type="ARBA" id="ARBA00004141"/>
    </source>
</evidence>
<dbReference type="InterPro" id="IPR018490">
    <property type="entry name" value="cNMP-bd_dom_sf"/>
</dbReference>
<keyword evidence="4 5" id="KW-0472">Membrane</keyword>
<evidence type="ECO:0000256" key="2">
    <source>
        <dbReference type="ARBA" id="ARBA00022692"/>
    </source>
</evidence>
<feature type="transmembrane region" description="Helical" evidence="5">
    <location>
        <begin position="249"/>
        <end position="269"/>
    </location>
</feature>
<dbReference type="PANTHER" id="PTHR43310">
    <property type="entry name" value="SULFATE TRANSPORTER YBAR-RELATED"/>
    <property type="match status" value="1"/>
</dbReference>
<dbReference type="SUPFAM" id="SSF52091">
    <property type="entry name" value="SpoIIaa-like"/>
    <property type="match status" value="1"/>
</dbReference>
<dbReference type="PROSITE" id="PS50042">
    <property type="entry name" value="CNMP_BINDING_3"/>
    <property type="match status" value="1"/>
</dbReference>
<dbReference type="PROSITE" id="PS00889">
    <property type="entry name" value="CNMP_BINDING_2"/>
    <property type="match status" value="1"/>
</dbReference>
<proteinExistence type="predicted"/>
<reference evidence="8 9" key="1">
    <citation type="submission" date="2022-07" db="EMBL/GenBank/DDBJ databases">
        <authorList>
            <person name="Xamxidin M."/>
            <person name="Wu M."/>
        </authorList>
    </citation>
    <scope>NUCLEOTIDE SEQUENCE [LARGE SCALE GENOMIC DNA]</scope>
    <source>
        <strain evidence="8 9">NBRC 111650</strain>
    </source>
</reference>
<feature type="transmembrane region" description="Helical" evidence="5">
    <location>
        <begin position="68"/>
        <end position="85"/>
    </location>
</feature>
<dbReference type="PROSITE" id="PS50801">
    <property type="entry name" value="STAS"/>
    <property type="match status" value="1"/>
</dbReference>
<dbReference type="InterPro" id="IPR052706">
    <property type="entry name" value="Membrane-Transporter-like"/>
</dbReference>
<evidence type="ECO:0000256" key="5">
    <source>
        <dbReference type="SAM" id="Phobius"/>
    </source>
</evidence>
<feature type="transmembrane region" description="Helical" evidence="5">
    <location>
        <begin position="140"/>
        <end position="160"/>
    </location>
</feature>
<dbReference type="InterPro" id="IPR000595">
    <property type="entry name" value="cNMP-bd_dom"/>
</dbReference>
<feature type="transmembrane region" description="Helical" evidence="5">
    <location>
        <begin position="91"/>
        <end position="111"/>
    </location>
</feature>
<dbReference type="InterPro" id="IPR002645">
    <property type="entry name" value="STAS_dom"/>
</dbReference>
<dbReference type="Pfam" id="PF00916">
    <property type="entry name" value="Sulfate_transp"/>
    <property type="match status" value="1"/>
</dbReference>
<dbReference type="CDD" id="cd00038">
    <property type="entry name" value="CAP_ED"/>
    <property type="match status" value="1"/>
</dbReference>
<feature type="domain" description="Cyclic nucleotide-binding" evidence="6">
    <location>
        <begin position="596"/>
        <end position="697"/>
    </location>
</feature>
<evidence type="ECO:0000259" key="6">
    <source>
        <dbReference type="PROSITE" id="PS50042"/>
    </source>
</evidence>